<name>A0A956LYR2_UNCEI</name>
<evidence type="ECO:0000256" key="3">
    <source>
        <dbReference type="ARBA" id="ARBA00022553"/>
    </source>
</evidence>
<evidence type="ECO:0000256" key="6">
    <source>
        <dbReference type="SAM" id="Coils"/>
    </source>
</evidence>
<dbReference type="EMBL" id="JAGQHR010000330">
    <property type="protein sequence ID" value="MCA9728235.1"/>
    <property type="molecule type" value="Genomic_DNA"/>
</dbReference>
<feature type="domain" description="Histidine kinase" evidence="8">
    <location>
        <begin position="278"/>
        <end position="499"/>
    </location>
</feature>
<dbReference type="InterPro" id="IPR003594">
    <property type="entry name" value="HATPase_dom"/>
</dbReference>
<dbReference type="InterPro" id="IPR004358">
    <property type="entry name" value="Sig_transdc_His_kin-like_C"/>
</dbReference>
<feature type="transmembrane region" description="Helical" evidence="7">
    <location>
        <begin position="32"/>
        <end position="49"/>
    </location>
</feature>
<organism evidence="9 10">
    <name type="scientific">Eiseniibacteriota bacterium</name>
    <dbReference type="NCBI Taxonomy" id="2212470"/>
    <lineage>
        <taxon>Bacteria</taxon>
        <taxon>Candidatus Eiseniibacteriota</taxon>
    </lineage>
</organism>
<dbReference type="Gene3D" id="3.30.565.10">
    <property type="entry name" value="Histidine kinase-like ATPase, C-terminal domain"/>
    <property type="match status" value="1"/>
</dbReference>
<feature type="transmembrane region" description="Helical" evidence="7">
    <location>
        <begin position="204"/>
        <end position="226"/>
    </location>
</feature>
<keyword evidence="4" id="KW-0808">Transferase</keyword>
<dbReference type="InterPro" id="IPR036890">
    <property type="entry name" value="HATPase_C_sf"/>
</dbReference>
<evidence type="ECO:0000313" key="9">
    <source>
        <dbReference type="EMBL" id="MCA9728235.1"/>
    </source>
</evidence>
<dbReference type="InterPro" id="IPR036097">
    <property type="entry name" value="HisK_dim/P_sf"/>
</dbReference>
<dbReference type="CDD" id="cd00082">
    <property type="entry name" value="HisKA"/>
    <property type="match status" value="1"/>
</dbReference>
<sequence>MRGGRPLGGPLSDGADPQLVRRLYGTPTLHRVNFILLVVLLLVNGGYSYRANRELIRNESRVDNTQTVLAAIKDTFSALQDAETGQRGFLITRGDSTYLAPYHRAVQEIRSRREALRNLESELPEQREALKEFGQLIDERMTELVEVVDMVEQGREDLAIREIETDRGNRIMSKVRDLVSVMEAREYSLMAEQRAATVHSRQQVLRSIQIATFAGLLFLTIAYFLVQRSIWTQREHVVELSLTNEQLEAIVQERTIALERYSRELQRSNRELQEFAFVASHDLQEPLRKIRAFGDRLKSKHAESLGEGADYINRMQAAAERMSKLINDLLAFSRVTTNASPFETTALESILDEVLEDLAERIEESGATITRDPLPELEADRTQMRQLLQNLIGNALKFTRPGVPPKVAIHVRTEHPASDPAQREWFTITIEDNGIGLDEQFADKIFIPFQRLHTRDAYSGTGIGLAVCRRVVDRHGGQIEVSGRPGEGTTFSVHLPSRQLNLSPSTGDQT</sequence>
<dbReference type="PANTHER" id="PTHR43304">
    <property type="entry name" value="PHYTOCHROME-LIKE PROTEIN CPH1"/>
    <property type="match status" value="1"/>
</dbReference>
<dbReference type="EC" id="2.7.13.3" evidence="2"/>
<keyword evidence="3" id="KW-0597">Phosphoprotein</keyword>
<evidence type="ECO:0000313" key="10">
    <source>
        <dbReference type="Proteomes" id="UP000697710"/>
    </source>
</evidence>
<dbReference type="Proteomes" id="UP000697710">
    <property type="component" value="Unassembled WGS sequence"/>
</dbReference>
<dbReference type="Pfam" id="PF05227">
    <property type="entry name" value="CHASE3"/>
    <property type="match status" value="1"/>
</dbReference>
<dbReference type="InterPro" id="IPR003661">
    <property type="entry name" value="HisK_dim/P_dom"/>
</dbReference>
<dbReference type="SUPFAM" id="SSF55874">
    <property type="entry name" value="ATPase domain of HSP90 chaperone/DNA topoisomerase II/histidine kinase"/>
    <property type="match status" value="1"/>
</dbReference>
<dbReference type="CDD" id="cd19410">
    <property type="entry name" value="HK9-like_sensor"/>
    <property type="match status" value="1"/>
</dbReference>
<dbReference type="SMART" id="SM00387">
    <property type="entry name" value="HATPase_c"/>
    <property type="match status" value="1"/>
</dbReference>
<evidence type="ECO:0000256" key="4">
    <source>
        <dbReference type="ARBA" id="ARBA00022679"/>
    </source>
</evidence>
<dbReference type="SUPFAM" id="SSF47384">
    <property type="entry name" value="Homodimeric domain of signal transducing histidine kinase"/>
    <property type="match status" value="1"/>
</dbReference>
<proteinExistence type="predicted"/>
<evidence type="ECO:0000256" key="1">
    <source>
        <dbReference type="ARBA" id="ARBA00000085"/>
    </source>
</evidence>
<protein>
    <recommendedName>
        <fullName evidence="2">histidine kinase</fullName>
        <ecNumber evidence="2">2.7.13.3</ecNumber>
    </recommendedName>
</protein>
<feature type="coiled-coil region" evidence="6">
    <location>
        <begin position="244"/>
        <end position="271"/>
    </location>
</feature>
<dbReference type="SMART" id="SM00388">
    <property type="entry name" value="HisKA"/>
    <property type="match status" value="1"/>
</dbReference>
<keyword evidence="7" id="KW-1133">Transmembrane helix</keyword>
<dbReference type="FunFam" id="3.30.565.10:FF:000006">
    <property type="entry name" value="Sensor histidine kinase WalK"/>
    <property type="match status" value="1"/>
</dbReference>
<dbReference type="PROSITE" id="PS50109">
    <property type="entry name" value="HIS_KIN"/>
    <property type="match status" value="1"/>
</dbReference>
<comment type="catalytic activity">
    <reaction evidence="1">
        <text>ATP + protein L-histidine = ADP + protein N-phospho-L-histidine.</text>
        <dbReference type="EC" id="2.7.13.3"/>
    </reaction>
</comment>
<keyword evidence="7" id="KW-0472">Membrane</keyword>
<dbReference type="PANTHER" id="PTHR43304:SF1">
    <property type="entry name" value="PAC DOMAIN-CONTAINING PROTEIN"/>
    <property type="match status" value="1"/>
</dbReference>
<reference evidence="9" key="1">
    <citation type="submission" date="2020-04" db="EMBL/GenBank/DDBJ databases">
        <authorList>
            <person name="Zhang T."/>
        </authorList>
    </citation>
    <scope>NUCLEOTIDE SEQUENCE</scope>
    <source>
        <strain evidence="9">HKST-UBA01</strain>
    </source>
</reference>
<dbReference type="GO" id="GO:0000155">
    <property type="term" value="F:phosphorelay sensor kinase activity"/>
    <property type="evidence" value="ECO:0007669"/>
    <property type="project" value="InterPro"/>
</dbReference>
<evidence type="ECO:0000256" key="2">
    <source>
        <dbReference type="ARBA" id="ARBA00012438"/>
    </source>
</evidence>
<keyword evidence="6" id="KW-0175">Coiled coil</keyword>
<dbReference type="InterPro" id="IPR005467">
    <property type="entry name" value="His_kinase_dom"/>
</dbReference>
<evidence type="ECO:0000256" key="7">
    <source>
        <dbReference type="SAM" id="Phobius"/>
    </source>
</evidence>
<accession>A0A956LYR2</accession>
<evidence type="ECO:0000259" key="8">
    <source>
        <dbReference type="PROSITE" id="PS50109"/>
    </source>
</evidence>
<evidence type="ECO:0000256" key="5">
    <source>
        <dbReference type="ARBA" id="ARBA00022777"/>
    </source>
</evidence>
<dbReference type="PRINTS" id="PR00344">
    <property type="entry name" value="BCTRLSENSOR"/>
</dbReference>
<dbReference type="Pfam" id="PF00512">
    <property type="entry name" value="HisKA"/>
    <property type="match status" value="1"/>
</dbReference>
<gene>
    <name evidence="9" type="ORF">KC729_11170</name>
</gene>
<reference evidence="9" key="2">
    <citation type="journal article" date="2021" name="Microbiome">
        <title>Successional dynamics and alternative stable states in a saline activated sludge microbial community over 9 years.</title>
        <authorList>
            <person name="Wang Y."/>
            <person name="Ye J."/>
            <person name="Ju F."/>
            <person name="Liu L."/>
            <person name="Boyd J.A."/>
            <person name="Deng Y."/>
            <person name="Parks D.H."/>
            <person name="Jiang X."/>
            <person name="Yin X."/>
            <person name="Woodcroft B.J."/>
            <person name="Tyson G.W."/>
            <person name="Hugenholtz P."/>
            <person name="Polz M.F."/>
            <person name="Zhang T."/>
        </authorList>
    </citation>
    <scope>NUCLEOTIDE SEQUENCE</scope>
    <source>
        <strain evidence="9">HKST-UBA01</strain>
    </source>
</reference>
<keyword evidence="5" id="KW-0418">Kinase</keyword>
<feature type="coiled-coil region" evidence="6">
    <location>
        <begin position="102"/>
        <end position="136"/>
    </location>
</feature>
<dbReference type="AlphaFoldDB" id="A0A956LYR2"/>
<comment type="caution">
    <text evidence="9">The sequence shown here is derived from an EMBL/GenBank/DDBJ whole genome shotgun (WGS) entry which is preliminary data.</text>
</comment>
<keyword evidence="7" id="KW-0812">Transmembrane</keyword>
<dbReference type="Pfam" id="PF02518">
    <property type="entry name" value="HATPase_c"/>
    <property type="match status" value="1"/>
</dbReference>
<dbReference type="InterPro" id="IPR052162">
    <property type="entry name" value="Sensor_kinase/Photoreceptor"/>
</dbReference>
<dbReference type="Gene3D" id="1.10.287.130">
    <property type="match status" value="1"/>
</dbReference>
<dbReference type="InterPro" id="IPR007891">
    <property type="entry name" value="CHASE3"/>
</dbReference>